<evidence type="ECO:0000256" key="1">
    <source>
        <dbReference type="SAM" id="MobiDB-lite"/>
    </source>
</evidence>
<evidence type="ECO:0000313" key="2">
    <source>
        <dbReference type="EMBL" id="KAG9511002.1"/>
    </source>
</evidence>
<gene>
    <name evidence="2" type="ORF">GZH46_00440</name>
</gene>
<keyword evidence="3" id="KW-1185">Reference proteome</keyword>
<organism evidence="2 3">
    <name type="scientific">Fragariocoptes setiger</name>
    <dbReference type="NCBI Taxonomy" id="1670756"/>
    <lineage>
        <taxon>Eukaryota</taxon>
        <taxon>Metazoa</taxon>
        <taxon>Ecdysozoa</taxon>
        <taxon>Arthropoda</taxon>
        <taxon>Chelicerata</taxon>
        <taxon>Arachnida</taxon>
        <taxon>Acari</taxon>
        <taxon>Acariformes</taxon>
        <taxon>Trombidiformes</taxon>
        <taxon>Prostigmata</taxon>
        <taxon>Eupodina</taxon>
        <taxon>Eriophyoidea</taxon>
        <taxon>Phytoptidae</taxon>
        <taxon>Fragariocoptes</taxon>
    </lineage>
</organism>
<feature type="region of interest" description="Disordered" evidence="1">
    <location>
        <begin position="1"/>
        <end position="123"/>
    </location>
</feature>
<feature type="compositionally biased region" description="Low complexity" evidence="1">
    <location>
        <begin position="114"/>
        <end position="123"/>
    </location>
</feature>
<sequence length="307" mass="32538">MNHRSDRFRNNRYHINNNYSSHHHNHGGVLSHQNLNSHRGPSSNSHGPNPNQPSPSVSQHKSIQGPQSVQTQRPHQNRTVTTANPSSLAPTISSPVGDNTLANVSGPHSSGTPTSIANSSASSTANGVIQPMPYMDHYSLIYDPISGVPYSIGPGPIVGADMNAMGSYPPTSISGGSASSPEIACETQGIPPSQGNIYYHQGAATQQIGYGPPNSGVGPPIMPPIGQQNPNIQGPGASRFNPTRSPVTDMNGAGQPHPPQPLYYMNYWNGLPLYFDAGAQAGMYPQPFFAVRGPVPFNPTNQHPFSS</sequence>
<reference evidence="2 3" key="1">
    <citation type="submission" date="2020-10" db="EMBL/GenBank/DDBJ databases">
        <authorList>
            <person name="Klimov P.B."/>
            <person name="Dyachkov S.M."/>
            <person name="Chetverikov P.E."/>
        </authorList>
    </citation>
    <scope>NUCLEOTIDE SEQUENCE [LARGE SCALE GENOMIC DNA]</scope>
    <source>
        <strain evidence="2">BMOC 18-1129-001#AD2665</strain>
        <tissue evidence="2">Entire mites</tissue>
    </source>
</reference>
<accession>A0ABQ7SCA2</accession>
<feature type="compositionally biased region" description="Polar residues" evidence="1">
    <location>
        <begin position="31"/>
        <end position="47"/>
    </location>
</feature>
<proteinExistence type="predicted"/>
<dbReference type="Proteomes" id="UP000825002">
    <property type="component" value="Unassembled WGS sequence"/>
</dbReference>
<feature type="compositionally biased region" description="Polar residues" evidence="1">
    <location>
        <begin position="60"/>
        <end position="113"/>
    </location>
</feature>
<feature type="non-terminal residue" evidence="2">
    <location>
        <position position="1"/>
    </location>
</feature>
<comment type="caution">
    <text evidence="2">The sequence shown here is derived from an EMBL/GenBank/DDBJ whole genome shotgun (WGS) entry which is preliminary data.</text>
</comment>
<protein>
    <submittedName>
        <fullName evidence="2">Uncharacterized protein</fullName>
    </submittedName>
</protein>
<dbReference type="EMBL" id="JAIFTH010000043">
    <property type="protein sequence ID" value="KAG9511002.1"/>
    <property type="molecule type" value="Genomic_DNA"/>
</dbReference>
<name>A0ABQ7SCA2_9ACAR</name>
<evidence type="ECO:0000313" key="3">
    <source>
        <dbReference type="Proteomes" id="UP000825002"/>
    </source>
</evidence>